<accession>A0A0R2F0W9</accession>
<sequence>MGYAPKDFMGQKRDMGDLLKRLNFATEAELLSAIGYGEYSAKVIANRLTERVRREKADADKKAKEDAILANNQKVTTMSKEKKPVSRTEEGVVIEGVDNLLVHLAKCCSPVPGDPIIGYVTKGRGVTIHRADCPNVDSSPAMAGRLIDVRWQNLNDQSQLFDTELEIYGYNRNGLLNEVLQTLNSQTKNLTNVNGRVDHDKMADIHVTVGIPNLGALEHMMDSIKNIPDIYEVKRAQG</sequence>
<dbReference type="SUPFAM" id="SSF55021">
    <property type="entry name" value="ACT-like"/>
    <property type="match status" value="1"/>
</dbReference>
<evidence type="ECO:0000313" key="3">
    <source>
        <dbReference type="Proteomes" id="UP000050865"/>
    </source>
</evidence>
<comment type="caution">
    <text evidence="2">The sequence shown here is derived from an EMBL/GenBank/DDBJ whole genome shotgun (WGS) entry which is preliminary data.</text>
</comment>
<dbReference type="Proteomes" id="UP000050865">
    <property type="component" value="Unassembled WGS sequence"/>
</dbReference>
<dbReference type="PANTHER" id="PTHR21262">
    <property type="entry name" value="GUANOSINE-3',5'-BIS DIPHOSPHATE 3'-PYROPHOSPHOHYDROLASE"/>
    <property type="match status" value="1"/>
</dbReference>
<dbReference type="STRING" id="1423730.FC75_GL001844"/>
<gene>
    <name evidence="2" type="ORF">FC75_GL001844</name>
</gene>
<organism evidence="2 3">
    <name type="scientific">Lacticaseibacillus camelliae DSM 22697 = JCM 13995</name>
    <dbReference type="NCBI Taxonomy" id="1423730"/>
    <lineage>
        <taxon>Bacteria</taxon>
        <taxon>Bacillati</taxon>
        <taxon>Bacillota</taxon>
        <taxon>Bacilli</taxon>
        <taxon>Lactobacillales</taxon>
        <taxon>Lactobacillaceae</taxon>
        <taxon>Lacticaseibacillus</taxon>
    </lineage>
</organism>
<protein>
    <submittedName>
        <fullName evidence="2">Guanosine polyphosphate pyrophosphohydrolase synthetase</fullName>
    </submittedName>
</protein>
<dbReference type="CDD" id="cd04876">
    <property type="entry name" value="ACT_RelA-SpoT"/>
    <property type="match status" value="1"/>
</dbReference>
<reference evidence="2 3" key="1">
    <citation type="journal article" date="2015" name="Genome Announc.">
        <title>Expanding the biotechnology potential of lactobacilli through comparative genomics of 213 strains and associated genera.</title>
        <authorList>
            <person name="Sun Z."/>
            <person name="Harris H.M."/>
            <person name="McCann A."/>
            <person name="Guo C."/>
            <person name="Argimon S."/>
            <person name="Zhang W."/>
            <person name="Yang X."/>
            <person name="Jeffery I.B."/>
            <person name="Cooney J.C."/>
            <person name="Kagawa T.F."/>
            <person name="Liu W."/>
            <person name="Song Y."/>
            <person name="Salvetti E."/>
            <person name="Wrobel A."/>
            <person name="Rasinkangas P."/>
            <person name="Parkhill J."/>
            <person name="Rea M.C."/>
            <person name="O'Sullivan O."/>
            <person name="Ritari J."/>
            <person name="Douillard F.P."/>
            <person name="Paul Ross R."/>
            <person name="Yang R."/>
            <person name="Briner A.E."/>
            <person name="Felis G.E."/>
            <person name="de Vos W.M."/>
            <person name="Barrangou R."/>
            <person name="Klaenhammer T.R."/>
            <person name="Caufield P.W."/>
            <person name="Cui Y."/>
            <person name="Zhang H."/>
            <person name="O'Toole P.W."/>
        </authorList>
    </citation>
    <scope>NUCLEOTIDE SEQUENCE [LARGE SCALE GENOMIC DNA]</scope>
    <source>
        <strain evidence="2 3">DSM 22697</strain>
    </source>
</reference>
<dbReference type="InterPro" id="IPR002912">
    <property type="entry name" value="ACT_dom"/>
</dbReference>
<evidence type="ECO:0000313" key="2">
    <source>
        <dbReference type="EMBL" id="KRN22208.1"/>
    </source>
</evidence>
<keyword evidence="3" id="KW-1185">Reference proteome</keyword>
<feature type="domain" description="ACT" evidence="1">
    <location>
        <begin position="164"/>
        <end position="238"/>
    </location>
</feature>
<dbReference type="Gene3D" id="3.30.70.260">
    <property type="match status" value="1"/>
</dbReference>
<dbReference type="InterPro" id="IPR045600">
    <property type="entry name" value="RelA/SpoT_AH_RIS"/>
</dbReference>
<dbReference type="GO" id="GO:0016787">
    <property type="term" value="F:hydrolase activity"/>
    <property type="evidence" value="ECO:0007669"/>
    <property type="project" value="UniProtKB-KW"/>
</dbReference>
<dbReference type="GO" id="GO:0005886">
    <property type="term" value="C:plasma membrane"/>
    <property type="evidence" value="ECO:0007669"/>
    <property type="project" value="TreeGrafter"/>
</dbReference>
<dbReference type="InterPro" id="IPR045865">
    <property type="entry name" value="ACT-like_dom_sf"/>
</dbReference>
<name>A0A0R2F0W9_9LACO</name>
<dbReference type="PANTHER" id="PTHR21262:SF31">
    <property type="entry name" value="GTP PYROPHOSPHOKINASE"/>
    <property type="match status" value="1"/>
</dbReference>
<dbReference type="PROSITE" id="PS51671">
    <property type="entry name" value="ACT"/>
    <property type="match status" value="1"/>
</dbReference>
<dbReference type="PATRIC" id="fig|1423730.4.peg.1920"/>
<evidence type="ECO:0000259" key="1">
    <source>
        <dbReference type="PROSITE" id="PS51671"/>
    </source>
</evidence>
<proteinExistence type="predicted"/>
<dbReference type="Pfam" id="PF13291">
    <property type="entry name" value="ACT_4"/>
    <property type="match status" value="1"/>
</dbReference>
<keyword evidence="2" id="KW-0378">Hydrolase</keyword>
<dbReference type="EMBL" id="AYZJ01000034">
    <property type="protein sequence ID" value="KRN22208.1"/>
    <property type="molecule type" value="Genomic_DNA"/>
</dbReference>
<dbReference type="AlphaFoldDB" id="A0A0R2F0W9"/>
<dbReference type="Pfam" id="PF19296">
    <property type="entry name" value="RelA_AH_RIS"/>
    <property type="match status" value="1"/>
</dbReference>